<comment type="pathway">
    <text evidence="2">Quinol/quinone metabolism; menaquinone biosynthesis.</text>
</comment>
<keyword evidence="5 8" id="KW-0812">Transmembrane</keyword>
<keyword evidence="4" id="KW-0808">Transferase</keyword>
<feature type="transmembrane region" description="Helical" evidence="8">
    <location>
        <begin position="97"/>
        <end position="116"/>
    </location>
</feature>
<feature type="transmembrane region" description="Helical" evidence="8">
    <location>
        <begin position="185"/>
        <end position="206"/>
    </location>
</feature>
<organism evidence="9 10">
    <name type="scientific">Lacticaseibacillus suilingensis</name>
    <dbReference type="NCBI Taxonomy" id="2799577"/>
    <lineage>
        <taxon>Bacteria</taxon>
        <taxon>Bacillati</taxon>
        <taxon>Bacillota</taxon>
        <taxon>Bacilli</taxon>
        <taxon>Lactobacillales</taxon>
        <taxon>Lactobacillaceae</taxon>
        <taxon>Lacticaseibacillus</taxon>
    </lineage>
</organism>
<evidence type="ECO:0000256" key="8">
    <source>
        <dbReference type="SAM" id="Phobius"/>
    </source>
</evidence>
<dbReference type="InterPro" id="IPR026046">
    <property type="entry name" value="UBIAD1"/>
</dbReference>
<dbReference type="Proteomes" id="UP001597199">
    <property type="component" value="Unassembled WGS sequence"/>
</dbReference>
<evidence type="ECO:0000256" key="6">
    <source>
        <dbReference type="ARBA" id="ARBA00022989"/>
    </source>
</evidence>
<feature type="transmembrane region" description="Helical" evidence="8">
    <location>
        <begin position="251"/>
        <end position="275"/>
    </location>
</feature>
<evidence type="ECO:0000256" key="3">
    <source>
        <dbReference type="ARBA" id="ARBA00022428"/>
    </source>
</evidence>
<comment type="subcellular location">
    <subcellularLocation>
        <location evidence="1">Membrane</location>
        <topology evidence="1">Multi-pass membrane protein</topology>
    </subcellularLocation>
</comment>
<dbReference type="CDD" id="cd13962">
    <property type="entry name" value="PT_UbiA_UBIAD1"/>
    <property type="match status" value="1"/>
</dbReference>
<feature type="transmembrane region" description="Helical" evidence="8">
    <location>
        <begin position="123"/>
        <end position="140"/>
    </location>
</feature>
<dbReference type="EMBL" id="JBHTOA010000019">
    <property type="protein sequence ID" value="MFD1398524.1"/>
    <property type="molecule type" value="Genomic_DNA"/>
</dbReference>
<evidence type="ECO:0000256" key="1">
    <source>
        <dbReference type="ARBA" id="ARBA00004141"/>
    </source>
</evidence>
<dbReference type="PANTHER" id="PTHR13929:SF0">
    <property type="entry name" value="UBIA PRENYLTRANSFERASE DOMAIN-CONTAINING PROTEIN 1"/>
    <property type="match status" value="1"/>
</dbReference>
<evidence type="ECO:0000313" key="9">
    <source>
        <dbReference type="EMBL" id="MFD1398524.1"/>
    </source>
</evidence>
<feature type="transmembrane region" description="Helical" evidence="8">
    <location>
        <begin position="20"/>
        <end position="39"/>
    </location>
</feature>
<dbReference type="Gene3D" id="1.10.357.140">
    <property type="entry name" value="UbiA prenyltransferase"/>
    <property type="match status" value="1"/>
</dbReference>
<feature type="transmembrane region" description="Helical" evidence="8">
    <location>
        <begin position="152"/>
        <end position="173"/>
    </location>
</feature>
<accession>A0ABW4BDH5</accession>
<reference evidence="10" key="1">
    <citation type="journal article" date="2019" name="Int. J. Syst. Evol. Microbiol.">
        <title>The Global Catalogue of Microorganisms (GCM) 10K type strain sequencing project: providing services to taxonomists for standard genome sequencing and annotation.</title>
        <authorList>
            <consortium name="The Broad Institute Genomics Platform"/>
            <consortium name="The Broad Institute Genome Sequencing Center for Infectious Disease"/>
            <person name="Wu L."/>
            <person name="Ma J."/>
        </authorList>
    </citation>
    <scope>NUCLEOTIDE SEQUENCE [LARGE SCALE GENOMIC DNA]</scope>
    <source>
        <strain evidence="10">CCM 9110</strain>
    </source>
</reference>
<keyword evidence="6 8" id="KW-1133">Transmembrane helix</keyword>
<dbReference type="InterPro" id="IPR000537">
    <property type="entry name" value="UbiA_prenyltransferase"/>
</dbReference>
<keyword evidence="7 8" id="KW-0472">Membrane</keyword>
<name>A0ABW4BDH5_9LACO</name>
<evidence type="ECO:0000256" key="4">
    <source>
        <dbReference type="ARBA" id="ARBA00022679"/>
    </source>
</evidence>
<evidence type="ECO:0000313" key="10">
    <source>
        <dbReference type="Proteomes" id="UP001597199"/>
    </source>
</evidence>
<dbReference type="RefSeq" id="WP_204119588.1">
    <property type="nucleotide sequence ID" value="NZ_BOLV01000018.1"/>
</dbReference>
<sequence>MTDAPYRKLTWPLFIELIRLPAKLGSFLPFAFGVAYAWYSFHQFNWLNTLIYFIGQMSIALFVTGFNNVQDFYKAKDDHYRQTQNILGREHLAPHRILALMRVFLAIAVGAGLILVWRTNLSLLLIGGAAIFVAIFYTYGPVPLSRIPSGEVLAGMVEGFGTVFIAVFVNIVPQPIMLAFAGNHFSLSGNVPVILTVFLVALPIVILDGTLMFADNICDLAQDQRNQRYTLPYYLGKKRALRIYPWLPASAYVLIVLAVGLRFLPWLVLLVLLMWPRVRKNIQRFEAVQDKEKTFNTAVANMLLTSGTETILLIMAIGLNLAWPGVF</sequence>
<protein>
    <submittedName>
        <fullName evidence="9">UbiA family prenyltransferase</fullName>
    </submittedName>
</protein>
<gene>
    <name evidence="9" type="ORF">ACFQ41_04310</name>
</gene>
<feature type="transmembrane region" description="Helical" evidence="8">
    <location>
        <begin position="46"/>
        <end position="66"/>
    </location>
</feature>
<keyword evidence="3" id="KW-0474">Menaquinone biosynthesis</keyword>
<proteinExistence type="predicted"/>
<evidence type="ECO:0000256" key="2">
    <source>
        <dbReference type="ARBA" id="ARBA00004863"/>
    </source>
</evidence>
<evidence type="ECO:0000256" key="5">
    <source>
        <dbReference type="ARBA" id="ARBA00022692"/>
    </source>
</evidence>
<comment type="caution">
    <text evidence="9">The sequence shown here is derived from an EMBL/GenBank/DDBJ whole genome shotgun (WGS) entry which is preliminary data.</text>
</comment>
<evidence type="ECO:0000256" key="7">
    <source>
        <dbReference type="ARBA" id="ARBA00023136"/>
    </source>
</evidence>
<dbReference type="PANTHER" id="PTHR13929">
    <property type="entry name" value="1,4-DIHYDROXY-2-NAPHTHOATE OCTAPRENYLTRANSFERASE"/>
    <property type="match status" value="1"/>
</dbReference>
<feature type="transmembrane region" description="Helical" evidence="8">
    <location>
        <begin position="295"/>
        <end position="323"/>
    </location>
</feature>
<keyword evidence="10" id="KW-1185">Reference proteome</keyword>
<dbReference type="Pfam" id="PF01040">
    <property type="entry name" value="UbiA"/>
    <property type="match status" value="1"/>
</dbReference>
<dbReference type="InterPro" id="IPR044878">
    <property type="entry name" value="UbiA_sf"/>
</dbReference>